<keyword evidence="9 12" id="KW-0472">Membrane</keyword>
<keyword evidence="5" id="KW-0053">Apoptosis</keyword>
<name>A0A182NC25_9DIPT</name>
<evidence type="ECO:0000256" key="9">
    <source>
        <dbReference type="ARBA" id="ARBA00023136"/>
    </source>
</evidence>
<protein>
    <submittedName>
        <fullName evidence="13">Uncharacterized protein</fullName>
    </submittedName>
</protein>
<dbReference type="PROSITE" id="PS50005">
    <property type="entry name" value="TPR"/>
    <property type="match status" value="1"/>
</dbReference>
<dbReference type="STRING" id="7168.A0A182NC25"/>
<evidence type="ECO:0000256" key="2">
    <source>
        <dbReference type="ARBA" id="ARBA00004572"/>
    </source>
</evidence>
<dbReference type="VEuPathDB" id="VectorBase:ADIR005189"/>
<dbReference type="GO" id="GO:0005741">
    <property type="term" value="C:mitochondrial outer membrane"/>
    <property type="evidence" value="ECO:0007669"/>
    <property type="project" value="UniProtKB-SubCell"/>
</dbReference>
<dbReference type="SUPFAM" id="SSF48452">
    <property type="entry name" value="TPR-like"/>
    <property type="match status" value="1"/>
</dbReference>
<feature type="transmembrane region" description="Helical" evidence="12">
    <location>
        <begin position="224"/>
        <end position="242"/>
    </location>
</feature>
<evidence type="ECO:0000256" key="10">
    <source>
        <dbReference type="ARBA" id="ARBA00023140"/>
    </source>
</evidence>
<dbReference type="Proteomes" id="UP000075884">
    <property type="component" value="Unassembled WGS sequence"/>
</dbReference>
<feature type="transmembrane region" description="Helical" evidence="12">
    <location>
        <begin position="187"/>
        <end position="212"/>
    </location>
</feature>
<dbReference type="InterPro" id="IPR028061">
    <property type="entry name" value="Fis1_TPR_C"/>
</dbReference>
<dbReference type="InterPro" id="IPR016543">
    <property type="entry name" value="Fis1"/>
</dbReference>
<proteinExistence type="inferred from homology"/>
<keyword evidence="6" id="KW-1000">Mitochondrion outer membrane</keyword>
<dbReference type="FunFam" id="1.25.40.10:FF:000147">
    <property type="entry name" value="Mitochondrial fission 1 protein"/>
    <property type="match status" value="1"/>
</dbReference>
<dbReference type="GO" id="GO:0043653">
    <property type="term" value="P:mitochondrial fragmentation involved in apoptotic process"/>
    <property type="evidence" value="ECO:0007669"/>
    <property type="project" value="TreeGrafter"/>
</dbReference>
<organism evidence="13 14">
    <name type="scientific">Anopheles dirus</name>
    <dbReference type="NCBI Taxonomy" id="7168"/>
    <lineage>
        <taxon>Eukaryota</taxon>
        <taxon>Metazoa</taxon>
        <taxon>Ecdysozoa</taxon>
        <taxon>Arthropoda</taxon>
        <taxon>Hexapoda</taxon>
        <taxon>Insecta</taxon>
        <taxon>Pterygota</taxon>
        <taxon>Neoptera</taxon>
        <taxon>Endopterygota</taxon>
        <taxon>Diptera</taxon>
        <taxon>Nematocera</taxon>
        <taxon>Culicoidea</taxon>
        <taxon>Culicidae</taxon>
        <taxon>Anophelinae</taxon>
        <taxon>Anopheles</taxon>
    </lineage>
</organism>
<reference evidence="14" key="1">
    <citation type="submission" date="2013-03" db="EMBL/GenBank/DDBJ databases">
        <title>The Genome Sequence of Anopheles dirus WRAIR2.</title>
        <authorList>
            <consortium name="The Broad Institute Genomics Platform"/>
            <person name="Neafsey D.E."/>
            <person name="Walton C."/>
            <person name="Walker B."/>
            <person name="Young S.K."/>
            <person name="Zeng Q."/>
            <person name="Gargeya S."/>
            <person name="Fitzgerald M."/>
            <person name="Haas B."/>
            <person name="Abouelleil A."/>
            <person name="Allen A.W."/>
            <person name="Alvarado L."/>
            <person name="Arachchi H.M."/>
            <person name="Berlin A.M."/>
            <person name="Chapman S.B."/>
            <person name="Gainer-Dewar J."/>
            <person name="Goldberg J."/>
            <person name="Griggs A."/>
            <person name="Gujja S."/>
            <person name="Hansen M."/>
            <person name="Howarth C."/>
            <person name="Imamovic A."/>
            <person name="Ireland A."/>
            <person name="Larimer J."/>
            <person name="McCowan C."/>
            <person name="Murphy C."/>
            <person name="Pearson M."/>
            <person name="Poon T.W."/>
            <person name="Priest M."/>
            <person name="Roberts A."/>
            <person name="Saif S."/>
            <person name="Shea T."/>
            <person name="Sisk P."/>
            <person name="Sykes S."/>
            <person name="Wortman J."/>
            <person name="Nusbaum C."/>
            <person name="Birren B."/>
        </authorList>
    </citation>
    <scope>NUCLEOTIDE SEQUENCE [LARGE SCALE GENOMIC DNA]</scope>
    <source>
        <strain evidence="14">WRAIR2</strain>
    </source>
</reference>
<dbReference type="InterPro" id="IPR011990">
    <property type="entry name" value="TPR-like_helical_dom_sf"/>
</dbReference>
<keyword evidence="10" id="KW-0576">Peroxisome</keyword>
<dbReference type="InterPro" id="IPR033745">
    <property type="entry name" value="Fis1_cytosol"/>
</dbReference>
<keyword evidence="8" id="KW-0496">Mitochondrion</keyword>
<dbReference type="PANTHER" id="PTHR13247:SF0">
    <property type="entry name" value="MITOCHONDRIAL FISSION 1 PROTEIN"/>
    <property type="match status" value="1"/>
</dbReference>
<evidence type="ECO:0000256" key="1">
    <source>
        <dbReference type="ARBA" id="ARBA00004549"/>
    </source>
</evidence>
<evidence type="ECO:0000313" key="13">
    <source>
        <dbReference type="EnsemblMetazoa" id="ADIR005189-PA"/>
    </source>
</evidence>
<evidence type="ECO:0000256" key="5">
    <source>
        <dbReference type="ARBA" id="ARBA00022703"/>
    </source>
</evidence>
<feature type="transmembrane region" description="Helical" evidence="12">
    <location>
        <begin position="248"/>
        <end position="275"/>
    </location>
</feature>
<dbReference type="CDD" id="cd12212">
    <property type="entry name" value="Fis1"/>
    <property type="match status" value="1"/>
</dbReference>
<reference evidence="13" key="2">
    <citation type="submission" date="2020-05" db="UniProtKB">
        <authorList>
            <consortium name="EnsemblMetazoa"/>
        </authorList>
    </citation>
    <scope>IDENTIFICATION</scope>
    <source>
        <strain evidence="13">WRAIR2</strain>
    </source>
</reference>
<evidence type="ECO:0000256" key="8">
    <source>
        <dbReference type="ARBA" id="ARBA00023128"/>
    </source>
</evidence>
<evidence type="ECO:0000256" key="11">
    <source>
        <dbReference type="PROSITE-ProRule" id="PRU00339"/>
    </source>
</evidence>
<comment type="subcellular location">
    <subcellularLocation>
        <location evidence="2">Mitochondrion outer membrane</location>
        <topology evidence="2">Single-pass membrane protein</topology>
    </subcellularLocation>
    <subcellularLocation>
        <location evidence="1">Peroxisome membrane</location>
        <topology evidence="1">Single-pass membrane protein</topology>
    </subcellularLocation>
</comment>
<keyword evidence="7 12" id="KW-1133">Transmembrane helix</keyword>
<dbReference type="Pfam" id="PF14852">
    <property type="entry name" value="Fis1_TPR_N"/>
    <property type="match status" value="1"/>
</dbReference>
<evidence type="ECO:0000256" key="7">
    <source>
        <dbReference type="ARBA" id="ARBA00022989"/>
    </source>
</evidence>
<dbReference type="Pfam" id="PF14853">
    <property type="entry name" value="Fis1_TPR_C"/>
    <property type="match status" value="1"/>
</dbReference>
<accession>A0A182NC25</accession>
<dbReference type="Gene3D" id="1.25.40.10">
    <property type="entry name" value="Tetratricopeptide repeat domain"/>
    <property type="match status" value="1"/>
</dbReference>
<feature type="repeat" description="TPR" evidence="11">
    <location>
        <begin position="70"/>
        <end position="103"/>
    </location>
</feature>
<evidence type="ECO:0000256" key="4">
    <source>
        <dbReference type="ARBA" id="ARBA00022692"/>
    </source>
</evidence>
<keyword evidence="11" id="KW-0802">TPR repeat</keyword>
<dbReference type="InterPro" id="IPR019734">
    <property type="entry name" value="TPR_rpt"/>
</dbReference>
<keyword evidence="14" id="KW-1185">Reference proteome</keyword>
<evidence type="ECO:0000256" key="12">
    <source>
        <dbReference type="SAM" id="Phobius"/>
    </source>
</evidence>
<dbReference type="GO" id="GO:0016559">
    <property type="term" value="P:peroxisome fission"/>
    <property type="evidence" value="ECO:0007669"/>
    <property type="project" value="TreeGrafter"/>
</dbReference>
<keyword evidence="4 12" id="KW-0812">Transmembrane</keyword>
<dbReference type="GO" id="GO:0000266">
    <property type="term" value="P:mitochondrial fission"/>
    <property type="evidence" value="ECO:0007669"/>
    <property type="project" value="InterPro"/>
</dbReference>
<comment type="similarity">
    <text evidence="3">Belongs to the FIS1 family.</text>
</comment>
<sequence>MEEILNDSVVTAELEKFEKKYNEELKNGAVTTTTQFEYAYCMVRSDFASDMKTGLVLLEDLFVKHPEGRRDYLYYMAIGHTRLKEYSEALKHAQAFLEIEPNNQQVIALEELIKKRMDIEGLKGVAKATGAALVLETIVTMITLAVLGGAKFFEQEALYYEENMHDYNPHDVFVWLISVCQTSADTFYASLMIGMALYLPCCGAMMAGAYYMKQYLLAPFVVMEFLRLTCVTLTHVIGMMVIKKSINVGYLIALTIAGGFALLLLFYLWACVVALMQILKIVRSPEYIAVFGDNPLAPVDPGQSTPNDHAAGEWNANGSKLSQRAHVGKNLERLPPTALSLGQFNGPNMLIDDFRPLHSRYSHSWAI</sequence>
<dbReference type="GO" id="GO:0005778">
    <property type="term" value="C:peroxisomal membrane"/>
    <property type="evidence" value="ECO:0007669"/>
    <property type="project" value="UniProtKB-SubCell"/>
</dbReference>
<dbReference type="EnsemblMetazoa" id="ADIR005189-RA">
    <property type="protein sequence ID" value="ADIR005189-PA"/>
    <property type="gene ID" value="ADIR005189"/>
</dbReference>
<evidence type="ECO:0000313" key="14">
    <source>
        <dbReference type="Proteomes" id="UP000075884"/>
    </source>
</evidence>
<dbReference type="GO" id="GO:0000422">
    <property type="term" value="P:autophagy of mitochondrion"/>
    <property type="evidence" value="ECO:0007669"/>
    <property type="project" value="TreeGrafter"/>
</dbReference>
<dbReference type="AlphaFoldDB" id="A0A182NC25"/>
<dbReference type="PANTHER" id="PTHR13247">
    <property type="entry name" value="TETRATRICOPEPTIDE REPEAT PROTEIN 11 TPR REPEAT PROTEIN 11"/>
    <property type="match status" value="1"/>
</dbReference>
<evidence type="ECO:0000256" key="3">
    <source>
        <dbReference type="ARBA" id="ARBA00008937"/>
    </source>
</evidence>
<evidence type="ECO:0000256" key="6">
    <source>
        <dbReference type="ARBA" id="ARBA00022787"/>
    </source>
</evidence>
<dbReference type="InterPro" id="IPR028058">
    <property type="entry name" value="Fis1_TPR_N"/>
</dbReference>